<feature type="compositionally biased region" description="Low complexity" evidence="1">
    <location>
        <begin position="266"/>
        <end position="283"/>
    </location>
</feature>
<keyword evidence="3" id="KW-1185">Reference proteome</keyword>
<proteinExistence type="predicted"/>
<name>A0A3M6UQV8_POCDA</name>
<dbReference type="EMBL" id="RCHS01000951">
    <property type="protein sequence ID" value="RMX56021.1"/>
    <property type="molecule type" value="Genomic_DNA"/>
</dbReference>
<evidence type="ECO:0000313" key="2">
    <source>
        <dbReference type="EMBL" id="RMX56021.1"/>
    </source>
</evidence>
<organism evidence="2 3">
    <name type="scientific">Pocillopora damicornis</name>
    <name type="common">Cauliflower coral</name>
    <name type="synonym">Millepora damicornis</name>
    <dbReference type="NCBI Taxonomy" id="46731"/>
    <lineage>
        <taxon>Eukaryota</taxon>
        <taxon>Metazoa</taxon>
        <taxon>Cnidaria</taxon>
        <taxon>Anthozoa</taxon>
        <taxon>Hexacorallia</taxon>
        <taxon>Scleractinia</taxon>
        <taxon>Astrocoeniina</taxon>
        <taxon>Pocilloporidae</taxon>
        <taxon>Pocillopora</taxon>
    </lineage>
</organism>
<feature type="region of interest" description="Disordered" evidence="1">
    <location>
        <begin position="233"/>
        <end position="287"/>
    </location>
</feature>
<feature type="region of interest" description="Disordered" evidence="1">
    <location>
        <begin position="412"/>
        <end position="431"/>
    </location>
</feature>
<accession>A0A3M6UQV8</accession>
<dbReference type="Proteomes" id="UP000275408">
    <property type="component" value="Unassembled WGS sequence"/>
</dbReference>
<reference evidence="2 3" key="1">
    <citation type="journal article" date="2018" name="Sci. Rep.">
        <title>Comparative analysis of the Pocillopora damicornis genome highlights role of immune system in coral evolution.</title>
        <authorList>
            <person name="Cunning R."/>
            <person name="Bay R.A."/>
            <person name="Gillette P."/>
            <person name="Baker A.C."/>
            <person name="Traylor-Knowles N."/>
        </authorList>
    </citation>
    <scope>NUCLEOTIDE SEQUENCE [LARGE SCALE GENOMIC DNA]</scope>
    <source>
        <strain evidence="2">RSMAS</strain>
        <tissue evidence="2">Whole animal</tissue>
    </source>
</reference>
<dbReference type="OrthoDB" id="5982327at2759"/>
<comment type="caution">
    <text evidence="2">The sequence shown here is derived from an EMBL/GenBank/DDBJ whole genome shotgun (WGS) entry which is preliminary data.</text>
</comment>
<sequence>MASTRYQPGELFRKQRLQNILDSSNLGQNSQDIDGLSETAASQSDQALISLELDAPRQNTNTNSKRKRKPSDVLQQKSIKVKVAKRSPENQRKVMVWSPDRIELLLAYLKEYKSTCEFNGRDFKQDLAAMYTEIRKCLAKDYPEEFGPQVTTEHSMPIKDMDSSEYQAFKKTLNKEQELIKKGYDRVKEKIRNVRQDFRTAVNKGTRSCSGKIVQENFELLADIWGGSPATTALPFGVDGDSAQGTEEELDSQPLLDSTDESISAQSDSPLPPDSLLDDPQPSRSNIAVKTIPKLVDNKRKHTEKALSQAQRDQLLMNTAKEDLFMKREMLKSFDKSNKIMEESIGKMTACLTSLGEGIATGMRMLANAIADTRHPAPQAYPPQFNNHYMGGFTPYHNDSAVGRTHAQFNMNAEQPNNTGTGSSNGEHYMF</sequence>
<dbReference type="AlphaFoldDB" id="A0A3M6UQV8"/>
<protein>
    <submittedName>
        <fullName evidence="2">Uncharacterized protein</fullName>
    </submittedName>
</protein>
<gene>
    <name evidence="2" type="ORF">pdam_00024985</name>
</gene>
<evidence type="ECO:0000256" key="1">
    <source>
        <dbReference type="SAM" id="MobiDB-lite"/>
    </source>
</evidence>
<feature type="region of interest" description="Disordered" evidence="1">
    <location>
        <begin position="52"/>
        <end position="74"/>
    </location>
</feature>
<evidence type="ECO:0000313" key="3">
    <source>
        <dbReference type="Proteomes" id="UP000275408"/>
    </source>
</evidence>